<dbReference type="Pfam" id="PF16486">
    <property type="entry name" value="ArgoN"/>
    <property type="match status" value="1"/>
</dbReference>
<reference evidence="4 5" key="1">
    <citation type="submission" date="2018-08" db="EMBL/GenBank/DDBJ databases">
        <title>Genome and evolution of the arbuscular mycorrhizal fungus Diversispora epigaea (formerly Glomus versiforme) and its bacterial endosymbionts.</title>
        <authorList>
            <person name="Sun X."/>
            <person name="Fei Z."/>
            <person name="Harrison M."/>
        </authorList>
    </citation>
    <scope>NUCLEOTIDE SEQUENCE [LARGE SCALE GENOMIC DNA]</scope>
    <source>
        <strain evidence="4 5">IT104</strain>
    </source>
</reference>
<dbReference type="SMART" id="SM00950">
    <property type="entry name" value="Piwi"/>
    <property type="match status" value="1"/>
</dbReference>
<comment type="caution">
    <text evidence="4">The sequence shown here is derived from an EMBL/GenBank/DDBJ whole genome shotgun (WGS) entry which is preliminary data.</text>
</comment>
<dbReference type="Pfam" id="PF02171">
    <property type="entry name" value="Piwi"/>
    <property type="match status" value="1"/>
</dbReference>
<evidence type="ECO:0000313" key="4">
    <source>
        <dbReference type="EMBL" id="RHZ88560.1"/>
    </source>
</evidence>
<comment type="similarity">
    <text evidence="1">Belongs to the argonaute family.</text>
</comment>
<dbReference type="EMBL" id="PQFF01000020">
    <property type="protein sequence ID" value="RHZ88560.1"/>
    <property type="molecule type" value="Genomic_DNA"/>
</dbReference>
<dbReference type="Pfam" id="PF16488">
    <property type="entry name" value="ArgoL2"/>
    <property type="match status" value="1"/>
</dbReference>
<dbReference type="Pfam" id="PF02170">
    <property type="entry name" value="PAZ"/>
    <property type="match status" value="1"/>
</dbReference>
<proteinExistence type="inferred from homology"/>
<dbReference type="Proteomes" id="UP000266861">
    <property type="component" value="Unassembled WGS sequence"/>
</dbReference>
<dbReference type="Gene3D" id="2.170.260.10">
    <property type="entry name" value="paz domain"/>
    <property type="match status" value="1"/>
</dbReference>
<accession>A0A397JVW7</accession>
<dbReference type="Pfam" id="PF16487">
    <property type="entry name" value="ArgoMid"/>
    <property type="match status" value="1"/>
</dbReference>
<dbReference type="PROSITE" id="PS50822">
    <property type="entry name" value="PIWI"/>
    <property type="match status" value="1"/>
</dbReference>
<dbReference type="InterPro" id="IPR003165">
    <property type="entry name" value="Piwi"/>
</dbReference>
<dbReference type="SMART" id="SM01163">
    <property type="entry name" value="DUF1785"/>
    <property type="match status" value="1"/>
</dbReference>
<dbReference type="Pfam" id="PF08699">
    <property type="entry name" value="ArgoL1"/>
    <property type="match status" value="1"/>
</dbReference>
<feature type="domain" description="Piwi" evidence="3">
    <location>
        <begin position="510"/>
        <end position="810"/>
    </location>
</feature>
<dbReference type="OrthoDB" id="10252740at2759"/>
<dbReference type="SMART" id="SM00949">
    <property type="entry name" value="PAZ"/>
    <property type="match status" value="1"/>
</dbReference>
<dbReference type="STRING" id="1348612.A0A397JVW7"/>
<feature type="domain" description="PAZ" evidence="2">
    <location>
        <begin position="223"/>
        <end position="335"/>
    </location>
</feature>
<dbReference type="CDD" id="cd04657">
    <property type="entry name" value="Piwi_ago-like"/>
    <property type="match status" value="1"/>
</dbReference>
<dbReference type="GO" id="GO:0003723">
    <property type="term" value="F:RNA binding"/>
    <property type="evidence" value="ECO:0007669"/>
    <property type="project" value="InterPro"/>
</dbReference>
<dbReference type="InterPro" id="IPR003100">
    <property type="entry name" value="PAZ_dom"/>
</dbReference>
<dbReference type="InterPro" id="IPR012337">
    <property type="entry name" value="RNaseH-like_sf"/>
</dbReference>
<dbReference type="InterPro" id="IPR014811">
    <property type="entry name" value="ArgoL1"/>
</dbReference>
<organism evidence="4 5">
    <name type="scientific">Diversispora epigaea</name>
    <dbReference type="NCBI Taxonomy" id="1348612"/>
    <lineage>
        <taxon>Eukaryota</taxon>
        <taxon>Fungi</taxon>
        <taxon>Fungi incertae sedis</taxon>
        <taxon>Mucoromycota</taxon>
        <taxon>Glomeromycotina</taxon>
        <taxon>Glomeromycetes</taxon>
        <taxon>Diversisporales</taxon>
        <taxon>Diversisporaceae</taxon>
        <taxon>Diversispora</taxon>
    </lineage>
</organism>
<evidence type="ECO:0000256" key="1">
    <source>
        <dbReference type="RuleBase" id="RU361178"/>
    </source>
</evidence>
<name>A0A397JVW7_9GLOM</name>
<dbReference type="Gene3D" id="3.30.420.10">
    <property type="entry name" value="Ribonuclease H-like superfamily/Ribonuclease H"/>
    <property type="match status" value="1"/>
</dbReference>
<evidence type="ECO:0000259" key="2">
    <source>
        <dbReference type="PROSITE" id="PS50821"/>
    </source>
</evidence>
<dbReference type="AlphaFoldDB" id="A0A397JVW7"/>
<dbReference type="Gene3D" id="3.40.50.2300">
    <property type="match status" value="1"/>
</dbReference>
<dbReference type="InterPro" id="IPR036085">
    <property type="entry name" value="PAZ_dom_sf"/>
</dbReference>
<dbReference type="PANTHER" id="PTHR22891">
    <property type="entry name" value="EUKARYOTIC TRANSLATION INITIATION FACTOR 2C"/>
    <property type="match status" value="1"/>
</dbReference>
<evidence type="ECO:0000313" key="5">
    <source>
        <dbReference type="Proteomes" id="UP000266861"/>
    </source>
</evidence>
<gene>
    <name evidence="4" type="ORF">Glove_22g56</name>
</gene>
<keyword evidence="5" id="KW-1185">Reference proteome</keyword>
<dbReference type="InterPro" id="IPR045246">
    <property type="entry name" value="Piwi_ago-like"/>
</dbReference>
<dbReference type="SUPFAM" id="SSF101690">
    <property type="entry name" value="PAZ domain"/>
    <property type="match status" value="1"/>
</dbReference>
<evidence type="ECO:0000259" key="3">
    <source>
        <dbReference type="PROSITE" id="PS50822"/>
    </source>
</evidence>
<dbReference type="CDD" id="cd02846">
    <property type="entry name" value="PAZ_argonaute_like"/>
    <property type="match status" value="1"/>
</dbReference>
<dbReference type="InterPro" id="IPR032472">
    <property type="entry name" value="ArgoL2"/>
</dbReference>
<dbReference type="InterPro" id="IPR032474">
    <property type="entry name" value="Argonaute_N"/>
</dbReference>
<evidence type="ECO:0008006" key="6">
    <source>
        <dbReference type="Google" id="ProtNLM"/>
    </source>
</evidence>
<dbReference type="InterPro" id="IPR032473">
    <property type="entry name" value="Argonaute_Mid_dom"/>
</dbReference>
<sequence length="844" mass="95528">MATSAPAGLHLTDFVKRPSYGKIGRPIRVRTNYFEVISFPTSNIHHYDVTITPEVPPGLNRKIYKHFETLNAGALDNIKPVFDGRKNLFSAKKLPFGETATYDVVLPEDDGVTTSKRPPRAFKVKLKKVAEINMEELKRWLNQKAEISNNILTAIMALEVLIRHEPSMKYASVGRSFYTPEGAMALFGGAEVWQGYYQSVRPTPGKLMINVDLSATAFYQSGTLINMVVKILNKRNPDDLLRGVDRDRNKLEKELKGLKVCVNYRDENARKRRYKILKLTPLSADKAKFEYEGKSITVSQYFQKVRNMRLKYSMLPCVVVRKDTFFPIEICDVIPGQRHMRKLNEKQTADMIKFTCQQPHMRANKINQGIKLLNYHENEQMKQFHMQVSNEMKITNARILPTPTINYHISSRESAVTPRDGSWNLRDKRVATGATLGSWSVIAFGRDHDFPIMTIQNFIRELINTCSDTGMNIPNKNPPIMHANPIGNVEESVKQAWTRAGTASKQKPQLILCILPNTGTQLYGEIKYATDTVLGVASQCVQGRHVHGPKKQYCANVCLKINVKLGGMNSYLSPSLVPFIAERPSIMMGADVYHPGPGSTRPSIAALCASLDNHASRYASTIRVQSSREENIVDLFGMVKEMLRAFYQSCGKKPFRILFYRDGVSEGQFKKVLDSEIKSIKDACKSLDAAYNPKITFVVVQKRHHTRFFPLDRKDSDRTGNCFPGTVVETSVVHPVDFDFYLQSQAGLQGTCRPAHYHVLMDENGFTPDSLQALSYNLCYIYARCTRSVSIVPPVYYAHLICSRARFHSKSGNWSEESPEEEAEVTAASYNSVRPDLQKVMYFM</sequence>
<dbReference type="SUPFAM" id="SSF53098">
    <property type="entry name" value="Ribonuclease H-like"/>
    <property type="match status" value="1"/>
</dbReference>
<protein>
    <recommendedName>
        <fullName evidence="6">Piwi domain-containing protein</fullName>
    </recommendedName>
</protein>
<dbReference type="InterPro" id="IPR036397">
    <property type="entry name" value="RNaseH_sf"/>
</dbReference>
<dbReference type="PROSITE" id="PS50821">
    <property type="entry name" value="PAZ"/>
    <property type="match status" value="1"/>
</dbReference>